<dbReference type="GO" id="GO:0009231">
    <property type="term" value="P:riboflavin biosynthetic process"/>
    <property type="evidence" value="ECO:0007669"/>
    <property type="project" value="UniProtKB-UniPathway"/>
</dbReference>
<dbReference type="PANTHER" id="PTHR21098:SF0">
    <property type="entry name" value="RIBOFLAVIN SYNTHASE"/>
    <property type="match status" value="1"/>
</dbReference>
<dbReference type="KEGG" id="lri:NCTC12151_01856"/>
<evidence type="ECO:0000256" key="3">
    <source>
        <dbReference type="ARBA" id="ARBA00004887"/>
    </source>
</evidence>
<protein>
    <recommendedName>
        <fullName evidence="5 9">Riboflavin synthase</fullName>
        <ecNumber evidence="4 9">2.5.1.9</ecNumber>
    </recommendedName>
</protein>
<proteinExistence type="predicted"/>
<dbReference type="Gene3D" id="2.40.30.20">
    <property type="match status" value="2"/>
</dbReference>
<evidence type="ECO:0000313" key="13">
    <source>
        <dbReference type="Proteomes" id="UP000249005"/>
    </source>
</evidence>
<dbReference type="NCBIfam" id="TIGR00187">
    <property type="entry name" value="ribE"/>
    <property type="match status" value="1"/>
</dbReference>
<dbReference type="GO" id="GO:0004746">
    <property type="term" value="F:riboflavin synthase activity"/>
    <property type="evidence" value="ECO:0007669"/>
    <property type="project" value="UniProtKB-UniRule"/>
</dbReference>
<dbReference type="NCBIfam" id="NF006767">
    <property type="entry name" value="PRK09289.1"/>
    <property type="match status" value="1"/>
</dbReference>
<accession>A0A2X4XM32</accession>
<keyword evidence="13" id="KW-1185">Reference proteome</keyword>
<evidence type="ECO:0000256" key="9">
    <source>
        <dbReference type="NCBIfam" id="TIGR00187"/>
    </source>
</evidence>
<comment type="pathway">
    <text evidence="3">Cofactor biosynthesis; riboflavin biosynthesis; riboflavin from 2-hydroxy-3-oxobutyl phosphate and 5-amino-6-(D-ribitylamino)uracil: step 2/2.</text>
</comment>
<dbReference type="PROSITE" id="PS51177">
    <property type="entry name" value="LUMAZINE_BIND"/>
    <property type="match status" value="2"/>
</dbReference>
<dbReference type="InterPro" id="IPR017938">
    <property type="entry name" value="Riboflavin_synthase-like_b-brl"/>
</dbReference>
<feature type="repeat" description="Lumazine-binding" evidence="10">
    <location>
        <begin position="98"/>
        <end position="194"/>
    </location>
</feature>
<dbReference type="EC" id="2.5.1.9" evidence="4 9"/>
<dbReference type="FunFam" id="2.40.30.20:FF:000003">
    <property type="entry name" value="Riboflavin synthase, alpha subunit"/>
    <property type="match status" value="1"/>
</dbReference>
<evidence type="ECO:0000256" key="10">
    <source>
        <dbReference type="PROSITE-ProRule" id="PRU00524"/>
    </source>
</evidence>
<dbReference type="GO" id="GO:0005829">
    <property type="term" value="C:cytosol"/>
    <property type="evidence" value="ECO:0007669"/>
    <property type="project" value="TreeGrafter"/>
</dbReference>
<dbReference type="InterPro" id="IPR023366">
    <property type="entry name" value="ATP_synth_asu-like_sf"/>
</dbReference>
<evidence type="ECO:0000259" key="11">
    <source>
        <dbReference type="PROSITE" id="PS51177"/>
    </source>
</evidence>
<name>A0A2X4XM32_9GAMM</name>
<dbReference type="Proteomes" id="UP000249005">
    <property type="component" value="Chromosome 1"/>
</dbReference>
<dbReference type="PANTHER" id="PTHR21098">
    <property type="entry name" value="RIBOFLAVIN SYNTHASE ALPHA CHAIN"/>
    <property type="match status" value="1"/>
</dbReference>
<keyword evidence="8" id="KW-0677">Repeat</keyword>
<dbReference type="FunFam" id="2.40.30.20:FF:000005">
    <property type="entry name" value="Riboflavin synthase, alpha subunit"/>
    <property type="match status" value="1"/>
</dbReference>
<dbReference type="SUPFAM" id="SSF63380">
    <property type="entry name" value="Riboflavin synthase domain-like"/>
    <property type="match status" value="2"/>
</dbReference>
<dbReference type="InterPro" id="IPR001783">
    <property type="entry name" value="Lumazine-bd"/>
</dbReference>
<evidence type="ECO:0000256" key="7">
    <source>
        <dbReference type="ARBA" id="ARBA00022679"/>
    </source>
</evidence>
<dbReference type="UniPathway" id="UPA00275">
    <property type="reaction ID" value="UER00405"/>
</dbReference>
<comment type="function">
    <text evidence="2">Catalyzes the dismutation of two molecules of 6,7-dimethyl-8-ribityllumazine, resulting in the formation of riboflavin and 5-amino-6-(D-ribitylamino)uracil.</text>
</comment>
<feature type="domain" description="Lumazine-binding" evidence="11">
    <location>
        <begin position="1"/>
        <end position="97"/>
    </location>
</feature>
<evidence type="ECO:0000256" key="4">
    <source>
        <dbReference type="ARBA" id="ARBA00012827"/>
    </source>
</evidence>
<feature type="domain" description="Lumazine-binding" evidence="11">
    <location>
        <begin position="98"/>
        <end position="194"/>
    </location>
</feature>
<dbReference type="PIRSF" id="PIRSF000498">
    <property type="entry name" value="Riboflavin_syn_A"/>
    <property type="match status" value="1"/>
</dbReference>
<gene>
    <name evidence="12" type="primary">ribE</name>
    <name evidence="12" type="ORF">NCTC12151_01856</name>
</gene>
<evidence type="ECO:0000256" key="5">
    <source>
        <dbReference type="ARBA" id="ARBA00013950"/>
    </source>
</evidence>
<dbReference type="RefSeq" id="WP_111740378.1">
    <property type="nucleotide sequence ID" value="NZ_LR698987.1"/>
</dbReference>
<dbReference type="InterPro" id="IPR026017">
    <property type="entry name" value="Lumazine-bd_dom"/>
</dbReference>
<dbReference type="Pfam" id="PF00677">
    <property type="entry name" value="Lum_binding"/>
    <property type="match status" value="2"/>
</dbReference>
<organism evidence="12 13">
    <name type="scientific">Leminorella richardii</name>
    <dbReference type="NCBI Taxonomy" id="158841"/>
    <lineage>
        <taxon>Bacteria</taxon>
        <taxon>Pseudomonadati</taxon>
        <taxon>Pseudomonadota</taxon>
        <taxon>Gammaproteobacteria</taxon>
        <taxon>Enterobacterales</taxon>
        <taxon>Budviciaceae</taxon>
        <taxon>Leminorella</taxon>
    </lineage>
</organism>
<evidence type="ECO:0000256" key="6">
    <source>
        <dbReference type="ARBA" id="ARBA00022619"/>
    </source>
</evidence>
<dbReference type="NCBIfam" id="NF009566">
    <property type="entry name" value="PRK13020.1"/>
    <property type="match status" value="1"/>
</dbReference>
<comment type="catalytic activity">
    <reaction evidence="1">
        <text>2 6,7-dimethyl-8-(1-D-ribityl)lumazine + H(+) = 5-amino-6-(D-ribitylamino)uracil + riboflavin</text>
        <dbReference type="Rhea" id="RHEA:20772"/>
        <dbReference type="ChEBI" id="CHEBI:15378"/>
        <dbReference type="ChEBI" id="CHEBI:15934"/>
        <dbReference type="ChEBI" id="CHEBI:57986"/>
        <dbReference type="ChEBI" id="CHEBI:58201"/>
        <dbReference type="EC" id="2.5.1.9"/>
    </reaction>
</comment>
<evidence type="ECO:0000256" key="2">
    <source>
        <dbReference type="ARBA" id="ARBA00002803"/>
    </source>
</evidence>
<dbReference type="OrthoDB" id="9788537at2"/>
<dbReference type="CDD" id="cd00402">
    <property type="entry name" value="Riboflavin_synthase_like"/>
    <property type="match status" value="1"/>
</dbReference>
<reference evidence="12 13" key="1">
    <citation type="submission" date="2018-06" db="EMBL/GenBank/DDBJ databases">
        <authorList>
            <consortium name="Pathogen Informatics"/>
            <person name="Doyle S."/>
        </authorList>
    </citation>
    <scope>NUCLEOTIDE SEQUENCE [LARGE SCALE GENOMIC DNA]</scope>
    <source>
        <strain evidence="12 13">NCTC12151</strain>
    </source>
</reference>
<sequence>MFTGIVQGTASVVAIEEKANFRVHKMKLPKALLPGLELGASVAHNGCCLTVTAIEKDTVSFDLMKETLRVTNLGNLKVGDSVNIERAASFGDEIGGHLMSGHIICQAEIVKILTSENNRQIWFKMPDALMKYVLYKGFIGIDGISLTIGEVSKGRFCVHLIPETLERTTLGAKRLGDSVNIEIDPQTQAIVDTVERVLESRGER</sequence>
<keyword evidence="7 12" id="KW-0808">Transferase</keyword>
<dbReference type="EMBL" id="LS483470">
    <property type="protein sequence ID" value="SQI40985.1"/>
    <property type="molecule type" value="Genomic_DNA"/>
</dbReference>
<feature type="repeat" description="Lumazine-binding" evidence="10">
    <location>
        <begin position="1"/>
        <end position="97"/>
    </location>
</feature>
<evidence type="ECO:0000313" key="12">
    <source>
        <dbReference type="EMBL" id="SQI40985.1"/>
    </source>
</evidence>
<evidence type="ECO:0000256" key="1">
    <source>
        <dbReference type="ARBA" id="ARBA00000968"/>
    </source>
</evidence>
<dbReference type="AlphaFoldDB" id="A0A2X4XM32"/>
<evidence type="ECO:0000256" key="8">
    <source>
        <dbReference type="ARBA" id="ARBA00022737"/>
    </source>
</evidence>
<keyword evidence="6" id="KW-0686">Riboflavin biosynthesis</keyword>